<comment type="subunit">
    <text evidence="3">Heterooctamer of two A chains, two B chains, two C chains and two D chains.</text>
</comment>
<comment type="function">
    <text evidence="9">Cytochrome bo(3) ubiquinol terminal oxidase is the component of the aerobic respiratory chain of E.coli that predominates when cells are grown at high aeration. Has proton pump activity across the membrane in addition to electron transfer, pumping 2 protons/electron.</text>
</comment>
<dbReference type="GO" id="GO:0015078">
    <property type="term" value="F:proton transmembrane transporter activity"/>
    <property type="evidence" value="ECO:0007669"/>
    <property type="project" value="TreeGrafter"/>
</dbReference>
<organism evidence="15 16">
    <name type="scientific">Methylorubrum thiocyanatum</name>
    <dbReference type="NCBI Taxonomy" id="47958"/>
    <lineage>
        <taxon>Bacteria</taxon>
        <taxon>Pseudomonadati</taxon>
        <taxon>Pseudomonadota</taxon>
        <taxon>Alphaproteobacteria</taxon>
        <taxon>Hyphomicrobiales</taxon>
        <taxon>Methylobacteriaceae</taxon>
        <taxon>Methylorubrum</taxon>
    </lineage>
</organism>
<evidence type="ECO:0000313" key="15">
    <source>
        <dbReference type="EMBL" id="MBA8914142.1"/>
    </source>
</evidence>
<dbReference type="GO" id="GO:0009319">
    <property type="term" value="C:cytochrome o ubiquinol oxidase complex"/>
    <property type="evidence" value="ECO:0007669"/>
    <property type="project" value="TreeGrafter"/>
</dbReference>
<feature type="transmembrane region" description="Helical" evidence="14">
    <location>
        <begin position="124"/>
        <end position="146"/>
    </location>
</feature>
<gene>
    <name evidence="15" type="ORF">HNR51_003233</name>
</gene>
<keyword evidence="16" id="KW-1185">Reference proteome</keyword>
<dbReference type="InterPro" id="IPR005171">
    <property type="entry name" value="Cyt_c_oxidase_su4_prok"/>
</dbReference>
<comment type="subcellular location">
    <subcellularLocation>
        <location evidence="1">Cell membrane</location>
        <topology evidence="1">Multi-pass membrane protein</topology>
    </subcellularLocation>
</comment>
<keyword evidence="7 14" id="KW-1133">Transmembrane helix</keyword>
<dbReference type="RefSeq" id="WP_210280071.1">
    <property type="nucleotide sequence ID" value="NZ_JACJIB010000005.1"/>
</dbReference>
<protein>
    <recommendedName>
        <fullName evidence="4">Cytochrome bo(3) ubiquinol oxidase subunit 4</fullName>
    </recommendedName>
    <alternativeName>
        <fullName evidence="13">Cytochrome o ubiquinol oxidase subunit 4</fullName>
    </alternativeName>
    <alternativeName>
        <fullName evidence="10">Oxidase bo(3) subunit 4</fullName>
    </alternativeName>
    <alternativeName>
        <fullName evidence="11">Ubiquinol oxidase polypeptide IV</fullName>
    </alternativeName>
    <alternativeName>
        <fullName evidence="12">Ubiquinol oxidase subunit 4</fullName>
    </alternativeName>
</protein>
<dbReference type="GO" id="GO:0015990">
    <property type="term" value="P:electron transport coupled proton transport"/>
    <property type="evidence" value="ECO:0007669"/>
    <property type="project" value="TreeGrafter"/>
</dbReference>
<name>A0AA40VBP8_9HYPH</name>
<comment type="similarity">
    <text evidence="2">Belongs to the cytochrome c oxidase bacterial subunit 4 family.</text>
</comment>
<evidence type="ECO:0000256" key="3">
    <source>
        <dbReference type="ARBA" id="ARBA00011700"/>
    </source>
</evidence>
<feature type="transmembrane region" description="Helical" evidence="14">
    <location>
        <begin position="59"/>
        <end position="82"/>
    </location>
</feature>
<evidence type="ECO:0000256" key="1">
    <source>
        <dbReference type="ARBA" id="ARBA00004651"/>
    </source>
</evidence>
<evidence type="ECO:0000256" key="10">
    <source>
        <dbReference type="ARBA" id="ARBA00030071"/>
    </source>
</evidence>
<comment type="caution">
    <text evidence="15">The sequence shown here is derived from an EMBL/GenBank/DDBJ whole genome shotgun (WGS) entry which is preliminary data.</text>
</comment>
<evidence type="ECO:0000256" key="2">
    <source>
        <dbReference type="ARBA" id="ARBA00008079"/>
    </source>
</evidence>
<evidence type="ECO:0000256" key="12">
    <source>
        <dbReference type="ARBA" id="ARBA00031887"/>
    </source>
</evidence>
<evidence type="ECO:0000256" key="5">
    <source>
        <dbReference type="ARBA" id="ARBA00022475"/>
    </source>
</evidence>
<evidence type="ECO:0000256" key="14">
    <source>
        <dbReference type="SAM" id="Phobius"/>
    </source>
</evidence>
<dbReference type="EMBL" id="JACJIB010000005">
    <property type="protein sequence ID" value="MBA8914142.1"/>
    <property type="molecule type" value="Genomic_DNA"/>
</dbReference>
<proteinExistence type="inferred from homology"/>
<keyword evidence="8 14" id="KW-0472">Membrane</keyword>
<evidence type="ECO:0000256" key="4">
    <source>
        <dbReference type="ARBA" id="ARBA00014689"/>
    </source>
</evidence>
<keyword evidence="5" id="KW-1003">Cell membrane</keyword>
<evidence type="ECO:0000256" key="11">
    <source>
        <dbReference type="ARBA" id="ARBA00030211"/>
    </source>
</evidence>
<evidence type="ECO:0000256" key="7">
    <source>
        <dbReference type="ARBA" id="ARBA00022989"/>
    </source>
</evidence>
<evidence type="ECO:0000256" key="8">
    <source>
        <dbReference type="ARBA" id="ARBA00023136"/>
    </source>
</evidence>
<reference evidence="15 16" key="1">
    <citation type="submission" date="2020-08" db="EMBL/GenBank/DDBJ databases">
        <title>Genomic Encyclopedia of Type Strains, Phase IV (KMG-IV): sequencing the most valuable type-strain genomes for metagenomic binning, comparative biology and taxonomic classification.</title>
        <authorList>
            <person name="Goeker M."/>
        </authorList>
    </citation>
    <scope>NUCLEOTIDE SEQUENCE [LARGE SCALE GENOMIC DNA]</scope>
    <source>
        <strain evidence="15 16">DSM 11490</strain>
    </source>
</reference>
<dbReference type="GO" id="GO:0019646">
    <property type="term" value="P:aerobic electron transport chain"/>
    <property type="evidence" value="ECO:0007669"/>
    <property type="project" value="TreeGrafter"/>
</dbReference>
<evidence type="ECO:0000313" key="16">
    <source>
        <dbReference type="Proteomes" id="UP000543554"/>
    </source>
</evidence>
<dbReference type="PANTHER" id="PTHR36835">
    <property type="entry name" value="CYTOCHROME BO(3) UBIQUINOL OXIDASE SUBUNIT 4"/>
    <property type="match status" value="1"/>
</dbReference>
<dbReference type="GO" id="GO:0009486">
    <property type="term" value="F:cytochrome bo3 ubiquinol oxidase activity"/>
    <property type="evidence" value="ECO:0007669"/>
    <property type="project" value="TreeGrafter"/>
</dbReference>
<dbReference type="GO" id="GO:0005886">
    <property type="term" value="C:plasma membrane"/>
    <property type="evidence" value="ECO:0007669"/>
    <property type="project" value="UniProtKB-SubCell"/>
</dbReference>
<dbReference type="Pfam" id="PF03626">
    <property type="entry name" value="COX4_pro"/>
    <property type="match status" value="1"/>
</dbReference>
<evidence type="ECO:0000256" key="13">
    <source>
        <dbReference type="ARBA" id="ARBA00032185"/>
    </source>
</evidence>
<dbReference type="Proteomes" id="UP000543554">
    <property type="component" value="Unassembled WGS sequence"/>
</dbReference>
<evidence type="ECO:0000256" key="9">
    <source>
        <dbReference type="ARBA" id="ARBA00025694"/>
    </source>
</evidence>
<dbReference type="InterPro" id="IPR050968">
    <property type="entry name" value="Cytochrome_c_oxidase_bac_sub4"/>
</dbReference>
<evidence type="ECO:0000256" key="6">
    <source>
        <dbReference type="ARBA" id="ARBA00022692"/>
    </source>
</evidence>
<sequence>MRTGGETRAAVLAKALGAAALLGAFNLILGQEQRPMNDGHLSVARGRTPDNTHSRRVDLATYAIGYVLALALTCFAFALVYWRWAAVGTALGVVLGLALVQALVHFRCFLHVDLKRSARDDLQLILFSTLIVLLMVGGTLVVLFNLRMRMM</sequence>
<feature type="transmembrane region" description="Helical" evidence="14">
    <location>
        <begin position="89"/>
        <end position="112"/>
    </location>
</feature>
<dbReference type="PANTHER" id="PTHR36835:SF1">
    <property type="entry name" value="CYTOCHROME BO(3) UBIQUINOL OXIDASE SUBUNIT 4"/>
    <property type="match status" value="1"/>
</dbReference>
<keyword evidence="6 14" id="KW-0812">Transmembrane</keyword>
<accession>A0AA40VBP8</accession>
<dbReference type="AlphaFoldDB" id="A0AA40VBP8"/>